<reference evidence="1 2" key="1">
    <citation type="submission" date="2018-05" db="EMBL/GenBank/DDBJ databases">
        <title>Micromonosporas from Atacama Desert.</title>
        <authorList>
            <person name="Carro L."/>
            <person name="Golinska P."/>
            <person name="Klenk H.-P."/>
            <person name="Goodfellow M."/>
        </authorList>
    </citation>
    <scope>NUCLEOTIDE SEQUENCE [LARGE SCALE GENOMIC DNA]</scope>
    <source>
        <strain evidence="1 2">4G51</strain>
    </source>
</reference>
<organism evidence="1 2">
    <name type="scientific">Micromonospora sicca</name>
    <dbReference type="NCBI Taxonomy" id="2202420"/>
    <lineage>
        <taxon>Bacteria</taxon>
        <taxon>Bacillati</taxon>
        <taxon>Actinomycetota</taxon>
        <taxon>Actinomycetes</taxon>
        <taxon>Micromonosporales</taxon>
        <taxon>Micromonosporaceae</taxon>
        <taxon>Micromonospora</taxon>
    </lineage>
</organism>
<evidence type="ECO:0000313" key="1">
    <source>
        <dbReference type="EMBL" id="PWR15822.1"/>
    </source>
</evidence>
<dbReference type="Proteomes" id="UP000246050">
    <property type="component" value="Unassembled WGS sequence"/>
</dbReference>
<name>A0A317DN73_9ACTN</name>
<dbReference type="AlphaFoldDB" id="A0A317DN73"/>
<proteinExistence type="predicted"/>
<protein>
    <submittedName>
        <fullName evidence="1">Uncharacterized protein</fullName>
    </submittedName>
</protein>
<dbReference type="EMBL" id="QGKS01000169">
    <property type="protein sequence ID" value="PWR15822.1"/>
    <property type="molecule type" value="Genomic_DNA"/>
</dbReference>
<sequence length="210" mass="22627">MSLWQSQDATRTIQDVTEKLHQLAELLRARDDLNAAIAGLTGRSARQGDIGEFVAAQIFDIQLAGNAVQAGHDGTFRSGPLAGRTVNVKTYGDAFTGLDISPHGCDFYLIFSGPRRPAGVVHHQWQVSAVYLFDTLRLLDTLNRRGVKIGIATSIRRADLDAAQIFPDTNPASPLRLTSAQITLLSLFGSQVASRPAADQPGSDINCQDS</sequence>
<comment type="caution">
    <text evidence="1">The sequence shown here is derived from an EMBL/GenBank/DDBJ whole genome shotgun (WGS) entry which is preliminary data.</text>
</comment>
<evidence type="ECO:0000313" key="2">
    <source>
        <dbReference type="Proteomes" id="UP000246050"/>
    </source>
</evidence>
<gene>
    <name evidence="1" type="ORF">DKT69_08850</name>
</gene>
<accession>A0A317DN73</accession>